<dbReference type="NCBIfam" id="TIGR00254">
    <property type="entry name" value="GGDEF"/>
    <property type="match status" value="1"/>
</dbReference>
<gene>
    <name evidence="3" type="ORF">KDL28_15000</name>
</gene>
<dbReference type="InterPro" id="IPR043128">
    <property type="entry name" value="Rev_trsase/Diguanyl_cyclase"/>
</dbReference>
<comment type="caution">
    <text evidence="3">The sequence shown here is derived from an EMBL/GenBank/DDBJ whole genome shotgun (WGS) entry which is preliminary data.</text>
</comment>
<feature type="transmembrane region" description="Helical" evidence="1">
    <location>
        <begin position="201"/>
        <end position="223"/>
    </location>
</feature>
<evidence type="ECO:0000256" key="1">
    <source>
        <dbReference type="SAM" id="Phobius"/>
    </source>
</evidence>
<feature type="domain" description="GGDEF" evidence="2">
    <location>
        <begin position="371"/>
        <end position="501"/>
    </location>
</feature>
<dbReference type="InterPro" id="IPR052163">
    <property type="entry name" value="DGC-Regulatory_Protein"/>
</dbReference>
<feature type="transmembrane region" description="Helical" evidence="1">
    <location>
        <begin position="274"/>
        <end position="297"/>
    </location>
</feature>
<dbReference type="SMART" id="SM00267">
    <property type="entry name" value="GGDEF"/>
    <property type="match status" value="1"/>
</dbReference>
<dbReference type="PROSITE" id="PS50887">
    <property type="entry name" value="GGDEF"/>
    <property type="match status" value="1"/>
</dbReference>
<feature type="transmembrane region" description="Helical" evidence="1">
    <location>
        <begin position="134"/>
        <end position="160"/>
    </location>
</feature>
<evidence type="ECO:0000313" key="4">
    <source>
        <dbReference type="Proteomes" id="UP001165283"/>
    </source>
</evidence>
<accession>A0ABT1A044</accession>
<organism evidence="3 4">
    <name type="scientific">Pseudonocardia humida</name>
    <dbReference type="NCBI Taxonomy" id="2800819"/>
    <lineage>
        <taxon>Bacteria</taxon>
        <taxon>Bacillati</taxon>
        <taxon>Actinomycetota</taxon>
        <taxon>Actinomycetes</taxon>
        <taxon>Pseudonocardiales</taxon>
        <taxon>Pseudonocardiaceae</taxon>
        <taxon>Pseudonocardia</taxon>
    </lineage>
</organism>
<feature type="transmembrane region" description="Helical" evidence="1">
    <location>
        <begin position="303"/>
        <end position="320"/>
    </location>
</feature>
<evidence type="ECO:0000313" key="3">
    <source>
        <dbReference type="EMBL" id="MCO1656367.1"/>
    </source>
</evidence>
<keyword evidence="1" id="KW-1133">Transmembrane helix</keyword>
<proteinExistence type="predicted"/>
<feature type="transmembrane region" description="Helical" evidence="1">
    <location>
        <begin position="166"/>
        <end position="189"/>
    </location>
</feature>
<keyword evidence="1" id="KW-0812">Transmembrane</keyword>
<sequence length="501" mass="52067">MGASVGRAPAAALVVVLAVTGLAVAVLFLPERPGLDQALVANLSALVSSATAAGCGIWRAVHSAGRRRRAWSALGAALTCWAVGDAIWAWLDATGRDPFPSVADVAYLAFGPLACAGVLLLFDRGGRVHRLQDLLDGMATSGALVLVSWATALGAAVRAAEASQPLASAVSVAYPVLDVLIAVLAVLALARAPAGRPRLPLTLLVAGLVLNSVADSGFVYLTATEGYEPGTALDVVWSLGLGCLALAALLDRHRGDVRPAAVGVREAIVPSGGLLPYVPIGIALAVVIVTEFIGGQPSPAEEVGVLALVLLLLLRQYLTLRENALLAARLAAREEELHHQAFHDALTGLANQALFRERLEHALELHARDRRPLAVVYLDLDDFKLVNDTLGHAAGDELLVRVSERINAAVRTGDTVARLGGDEFAVLLGTADGAGPAGEHCAERIAEALRTPIDVAGRPVRARVSAGTVQLGPQDPAMSADQVLTSADQAMYARKPRMRGA</sequence>
<dbReference type="InterPro" id="IPR029787">
    <property type="entry name" value="Nucleotide_cyclase"/>
</dbReference>
<dbReference type="PANTHER" id="PTHR46663:SF2">
    <property type="entry name" value="GGDEF DOMAIN-CONTAINING PROTEIN"/>
    <property type="match status" value="1"/>
</dbReference>
<dbReference type="SUPFAM" id="SSF55073">
    <property type="entry name" value="Nucleotide cyclase"/>
    <property type="match status" value="1"/>
</dbReference>
<feature type="transmembrane region" description="Helical" evidence="1">
    <location>
        <begin position="70"/>
        <end position="91"/>
    </location>
</feature>
<feature type="transmembrane region" description="Helical" evidence="1">
    <location>
        <begin position="235"/>
        <end position="253"/>
    </location>
</feature>
<dbReference type="EMBL" id="JAGSOV010000034">
    <property type="protein sequence ID" value="MCO1656367.1"/>
    <property type="molecule type" value="Genomic_DNA"/>
</dbReference>
<keyword evidence="4" id="KW-1185">Reference proteome</keyword>
<dbReference type="Proteomes" id="UP001165283">
    <property type="component" value="Unassembled WGS sequence"/>
</dbReference>
<dbReference type="InterPro" id="IPR000160">
    <property type="entry name" value="GGDEF_dom"/>
</dbReference>
<dbReference type="PANTHER" id="PTHR46663">
    <property type="entry name" value="DIGUANYLATE CYCLASE DGCT-RELATED"/>
    <property type="match status" value="1"/>
</dbReference>
<dbReference type="CDD" id="cd01949">
    <property type="entry name" value="GGDEF"/>
    <property type="match status" value="1"/>
</dbReference>
<reference evidence="3" key="1">
    <citation type="submission" date="2021-04" db="EMBL/GenBank/DDBJ databases">
        <title>Pseudonocardia sp. nov., isolated from sandy soil of mangrove forest.</title>
        <authorList>
            <person name="Zan Z."/>
            <person name="Huang R."/>
            <person name="Liu W."/>
        </authorList>
    </citation>
    <scope>NUCLEOTIDE SEQUENCE</scope>
    <source>
        <strain evidence="3">S2-4</strain>
    </source>
</reference>
<protein>
    <submittedName>
        <fullName evidence="3">GGDEF domain-containing protein</fullName>
    </submittedName>
</protein>
<feature type="transmembrane region" description="Helical" evidence="1">
    <location>
        <begin position="103"/>
        <end position="122"/>
    </location>
</feature>
<keyword evidence="1" id="KW-0472">Membrane</keyword>
<name>A0ABT1A044_9PSEU</name>
<evidence type="ECO:0000259" key="2">
    <source>
        <dbReference type="PROSITE" id="PS50887"/>
    </source>
</evidence>
<dbReference type="Gene3D" id="3.30.70.270">
    <property type="match status" value="1"/>
</dbReference>
<dbReference type="RefSeq" id="WP_252439008.1">
    <property type="nucleotide sequence ID" value="NZ_JAGSOV010000034.1"/>
</dbReference>
<dbReference type="Pfam" id="PF00990">
    <property type="entry name" value="GGDEF"/>
    <property type="match status" value="1"/>
</dbReference>
<feature type="transmembrane region" description="Helical" evidence="1">
    <location>
        <begin position="39"/>
        <end position="58"/>
    </location>
</feature>